<gene>
    <name evidence="1" type="ORF">QFC21_004801</name>
</gene>
<evidence type="ECO:0000313" key="2">
    <source>
        <dbReference type="Proteomes" id="UP001227268"/>
    </source>
</evidence>
<evidence type="ECO:0000313" key="1">
    <source>
        <dbReference type="EMBL" id="KAJ9097763.1"/>
    </source>
</evidence>
<name>A0ACC2VEK4_9TREE</name>
<reference evidence="1" key="1">
    <citation type="submission" date="2023-04" db="EMBL/GenBank/DDBJ databases">
        <title>Draft Genome sequencing of Naganishia species isolated from polar environments using Oxford Nanopore Technology.</title>
        <authorList>
            <person name="Leo P."/>
            <person name="Venkateswaran K."/>
        </authorList>
    </citation>
    <scope>NUCLEOTIDE SEQUENCE</scope>
    <source>
        <strain evidence="1">MNA-CCFEE 5423</strain>
    </source>
</reference>
<dbReference type="Proteomes" id="UP001227268">
    <property type="component" value="Unassembled WGS sequence"/>
</dbReference>
<keyword evidence="2" id="KW-1185">Reference proteome</keyword>
<accession>A0ACC2VEK4</accession>
<proteinExistence type="predicted"/>
<dbReference type="EMBL" id="JASBWT010000016">
    <property type="protein sequence ID" value="KAJ9097763.1"/>
    <property type="molecule type" value="Genomic_DNA"/>
</dbReference>
<organism evidence="1 2">
    <name type="scientific">Naganishia friedmannii</name>
    <dbReference type="NCBI Taxonomy" id="89922"/>
    <lineage>
        <taxon>Eukaryota</taxon>
        <taxon>Fungi</taxon>
        <taxon>Dikarya</taxon>
        <taxon>Basidiomycota</taxon>
        <taxon>Agaricomycotina</taxon>
        <taxon>Tremellomycetes</taxon>
        <taxon>Filobasidiales</taxon>
        <taxon>Filobasidiaceae</taxon>
        <taxon>Naganishia</taxon>
    </lineage>
</organism>
<comment type="caution">
    <text evidence="1">The sequence shown here is derived from an EMBL/GenBank/DDBJ whole genome shotgun (WGS) entry which is preliminary data.</text>
</comment>
<protein>
    <submittedName>
        <fullName evidence="1">Uncharacterized protein</fullName>
    </submittedName>
</protein>
<sequence length="958" mass="104692">MDVGGFFSRLGRKPPAPAPHEDNSVDPPPLDRIATLHEFEAAWLHIQALLLEPDQRQLFKGITATNVSPTLNLLLDALKTELQSSEESQNGPYLEHALSHSLFSQLVELSSLDQPFGIRESANNLYTTLALVVRFMDGFLQIVSTRILSHHSVYQSLRQLLRHGANYHVPPPSATAAELSKTSDIDGRTVNQTLNLEKKLNTAFLEERLVYLWSSLLSSIEASPELLLIFFPAGDGSRNIDVIGIDLLTRYLHDETKIGVTARGAMSSLLQIAFHPHEPVSRVDQYERAARLSIAKHFCDDSARFVQVLIAGLGAIYSVLPNRISLDTKVQMSLANGSHGIQYEPKPEVPTDSLSSSSPEDPINNDVKRLFAPDVQTQLNLLLDLIAFTDQAMRTITTTRTPTDEINALRIGLQVSITSSLQASFIDNVLYPALLESSMEDGSATAVAAYLACIFEDESSMTGTSVGSVIINHLLDPIPSKHQAAGIQYTLRDFMVDMILHGSSDNTMAASTLLDAIMHKYCHQASAAILAKQTPTSTRFAHDLQSFVDDRSTLSTLASPSQASTAYTSIRNTATGHSEVSSATPRPSTSSRAIKSYLSLLQRLIPNEGNNNTANIGIQETYESDAFMVMSCHPCLTRCLGILDSLPHHAAKGAHPQLVMDRDGLFLKATICRFRNFFSSKPCANLELIQAMCNAAYCPMIGLTGWMTHEITTAIPTTKMVQDDIDSLDDPFLDLPKPRDAPKPAILILLEKLVNDIKRFRATVPDFDSRMAERRECLLGLPPSAKVEKSEPPAMAVSDYQTNPVSSTPTEPPRPGMISVLASYLTPRKQAGIASTLSAESKLATCAVDHKGTPTQDHQRQGTSVLLDSPRHHTPTVSASPYSISKRHKRVVHAAHASDTSSIISSEVYTSASTNLEPAIPRVTLESVLDNVVVLEAFIRQLVAILVARRTLGVDDLN</sequence>